<dbReference type="AlphaFoldDB" id="A0A562PHV7"/>
<accession>A0A562PHV7</accession>
<dbReference type="Gene3D" id="3.40.50.1820">
    <property type="entry name" value="alpha/beta hydrolase"/>
    <property type="match status" value="1"/>
</dbReference>
<keyword evidence="1" id="KW-0812">Transmembrane</keyword>
<dbReference type="EMBL" id="VLKW01000010">
    <property type="protein sequence ID" value="TWI44045.1"/>
    <property type="molecule type" value="Genomic_DNA"/>
</dbReference>
<keyword evidence="5" id="KW-1185">Reference proteome</keyword>
<evidence type="ECO:0000313" key="2">
    <source>
        <dbReference type="EMBL" id="QGZ37594.1"/>
    </source>
</evidence>
<reference evidence="2 5" key="3">
    <citation type="submission" date="2019-12" db="EMBL/GenBank/DDBJ databases">
        <title>Draft Genome Sequences of Six Type Strains of the Genus Massilia.</title>
        <authorList>
            <person name="Miess H."/>
            <person name="Frediansyah A."/>
            <person name="Goeker M."/>
            <person name="Gross H."/>
        </authorList>
    </citation>
    <scope>NUCLEOTIDE SEQUENCE [LARGE SCALE GENOMIC DNA]</scope>
    <source>
        <strain evidence="2 5">DSM 26639</strain>
    </source>
</reference>
<gene>
    <name evidence="2" type="ORF">GO485_00030</name>
    <name evidence="3" type="ORF">IP92_04564</name>
</gene>
<protein>
    <recommendedName>
        <fullName evidence="6">Alpha/beta hydrolase</fullName>
    </recommendedName>
</protein>
<name>A0A562PHV7_9BURK</name>
<feature type="transmembrane region" description="Helical" evidence="1">
    <location>
        <begin position="138"/>
        <end position="158"/>
    </location>
</feature>
<dbReference type="RefSeq" id="WP_145879531.1">
    <property type="nucleotide sequence ID" value="NZ_CP046904.1"/>
</dbReference>
<evidence type="ECO:0000256" key="1">
    <source>
        <dbReference type="SAM" id="Phobius"/>
    </source>
</evidence>
<evidence type="ECO:0000313" key="3">
    <source>
        <dbReference type="EMBL" id="TWI44045.1"/>
    </source>
</evidence>
<feature type="transmembrane region" description="Helical" evidence="1">
    <location>
        <begin position="164"/>
        <end position="184"/>
    </location>
</feature>
<reference evidence="3 4" key="1">
    <citation type="journal article" date="2015" name="Stand. Genomic Sci.">
        <title>Genomic Encyclopedia of Bacterial and Archaeal Type Strains, Phase III: the genomes of soil and plant-associated and newly described type strains.</title>
        <authorList>
            <person name="Whitman W.B."/>
            <person name="Woyke T."/>
            <person name="Klenk H.P."/>
            <person name="Zhou Y."/>
            <person name="Lilburn T.G."/>
            <person name="Beck B.J."/>
            <person name="De Vos P."/>
            <person name="Vandamme P."/>
            <person name="Eisen J.A."/>
            <person name="Garrity G."/>
            <person name="Hugenholtz P."/>
            <person name="Kyrpides N.C."/>
        </authorList>
    </citation>
    <scope>NUCLEOTIDE SEQUENCE [LARGE SCALE GENOMIC DNA]</scope>
    <source>
        <strain evidence="3 4">CGMCC 1.10685</strain>
    </source>
</reference>
<evidence type="ECO:0000313" key="5">
    <source>
        <dbReference type="Proteomes" id="UP000437862"/>
    </source>
</evidence>
<keyword evidence="1" id="KW-1133">Transmembrane helix</keyword>
<dbReference type="SUPFAM" id="SSF53474">
    <property type="entry name" value="alpha/beta-Hydrolases"/>
    <property type="match status" value="1"/>
</dbReference>
<reference evidence="3" key="2">
    <citation type="submission" date="2019-07" db="EMBL/GenBank/DDBJ databases">
        <authorList>
            <person name="Whitman W."/>
            <person name="Huntemann M."/>
            <person name="Clum A."/>
            <person name="Pillay M."/>
            <person name="Palaniappan K."/>
            <person name="Varghese N."/>
            <person name="Mikhailova N."/>
            <person name="Stamatis D."/>
            <person name="Reddy T."/>
            <person name="Daum C."/>
            <person name="Shapiro N."/>
            <person name="Ivanova N."/>
            <person name="Kyrpides N."/>
            <person name="Woyke T."/>
        </authorList>
    </citation>
    <scope>NUCLEOTIDE SEQUENCE</scope>
    <source>
        <strain evidence="3">CGMCC 1.10685</strain>
    </source>
</reference>
<dbReference type="Proteomes" id="UP000437862">
    <property type="component" value="Chromosome"/>
</dbReference>
<evidence type="ECO:0000313" key="4">
    <source>
        <dbReference type="Proteomes" id="UP000315112"/>
    </source>
</evidence>
<dbReference type="OrthoDB" id="9124865at2"/>
<keyword evidence="1" id="KW-0472">Membrane</keyword>
<sequence length="372" mass="41337">MTKKSNRTVVHLIHGTWANGWVKPKESWFQSSSPLAKRLVEISPSEIQLKPFFWSGRNSVNGRERAAEKFAAELRALDDDNVDQVIVAHSHGGTVAYEAVQKVEVDRDSIPSLKGMVCMGTPFVNVTSTTSHRYMSDLLLIAGFIDALIWTGVLKWQSTLLNTTWMLILVPALTLLTLLVLKVISPFPSPQRLKPAENLSRIPIFLLRATRDEAALSLGLMQTFNWISSSFALRNEFFFILFRRPLTLVIFAAVYMASVVLAVLAAMKVRRAFGGALDSEGAFNLVLIYSFGAAGFVFLLGYSLLAFSVGFFRAWRWPGMRVEVDGAPPGLFCKIKVYSSLGQFSGLRHGLYVSDDVIADVVQIVRDVTARQ</sequence>
<dbReference type="InterPro" id="IPR029058">
    <property type="entry name" value="AB_hydrolase_fold"/>
</dbReference>
<evidence type="ECO:0008006" key="6">
    <source>
        <dbReference type="Google" id="ProtNLM"/>
    </source>
</evidence>
<feature type="transmembrane region" description="Helical" evidence="1">
    <location>
        <begin position="287"/>
        <end position="312"/>
    </location>
</feature>
<dbReference type="EMBL" id="CP046904">
    <property type="protein sequence ID" value="QGZ37594.1"/>
    <property type="molecule type" value="Genomic_DNA"/>
</dbReference>
<feature type="transmembrane region" description="Helical" evidence="1">
    <location>
        <begin position="246"/>
        <end position="267"/>
    </location>
</feature>
<organism evidence="3 4">
    <name type="scientific">Pseudoduganella flava</name>
    <dbReference type="NCBI Taxonomy" id="871742"/>
    <lineage>
        <taxon>Bacteria</taxon>
        <taxon>Pseudomonadati</taxon>
        <taxon>Pseudomonadota</taxon>
        <taxon>Betaproteobacteria</taxon>
        <taxon>Burkholderiales</taxon>
        <taxon>Oxalobacteraceae</taxon>
        <taxon>Telluria group</taxon>
        <taxon>Pseudoduganella</taxon>
    </lineage>
</organism>
<dbReference type="Proteomes" id="UP000315112">
    <property type="component" value="Unassembled WGS sequence"/>
</dbReference>
<proteinExistence type="predicted"/>